<proteinExistence type="predicted"/>
<protein>
    <recommendedName>
        <fullName evidence="3">DUF3800 domain-containing protein</fullName>
    </recommendedName>
</protein>
<evidence type="ECO:0000313" key="2">
    <source>
        <dbReference type="Proteomes" id="UP001156905"/>
    </source>
</evidence>
<organism evidence="1 2">
    <name type="scientific">Bradyrhizobium iriomotense</name>
    <dbReference type="NCBI Taxonomy" id="441950"/>
    <lineage>
        <taxon>Bacteria</taxon>
        <taxon>Pseudomonadati</taxon>
        <taxon>Pseudomonadota</taxon>
        <taxon>Alphaproteobacteria</taxon>
        <taxon>Hyphomicrobiales</taxon>
        <taxon>Nitrobacteraceae</taxon>
        <taxon>Bradyrhizobium</taxon>
    </lineage>
</organism>
<gene>
    <name evidence="1" type="ORF">GCM10007857_76020</name>
</gene>
<keyword evidence="2" id="KW-1185">Reference proteome</keyword>
<evidence type="ECO:0000313" key="1">
    <source>
        <dbReference type="EMBL" id="GLR90886.1"/>
    </source>
</evidence>
<dbReference type="Pfam" id="PF12686">
    <property type="entry name" value="DUF3800"/>
    <property type="match status" value="1"/>
</dbReference>
<sequence length="90" mass="9937">MDFSEYIVYIDESGDHGLTNINPDHPVFALAFCVVEKAKYIEKVVPAIQRLKFDSGATTASSCTAMKFARQRAISTSCSMPRHGRHLSTA</sequence>
<dbReference type="EMBL" id="BSOW01000039">
    <property type="protein sequence ID" value="GLR90886.1"/>
    <property type="molecule type" value="Genomic_DNA"/>
</dbReference>
<comment type="caution">
    <text evidence="1">The sequence shown here is derived from an EMBL/GenBank/DDBJ whole genome shotgun (WGS) entry which is preliminary data.</text>
</comment>
<dbReference type="InterPro" id="IPR024524">
    <property type="entry name" value="DUF3800"/>
</dbReference>
<dbReference type="Proteomes" id="UP001156905">
    <property type="component" value="Unassembled WGS sequence"/>
</dbReference>
<reference evidence="2" key="1">
    <citation type="journal article" date="2019" name="Int. J. Syst. Evol. Microbiol.">
        <title>The Global Catalogue of Microorganisms (GCM) 10K type strain sequencing project: providing services to taxonomists for standard genome sequencing and annotation.</title>
        <authorList>
            <consortium name="The Broad Institute Genomics Platform"/>
            <consortium name="The Broad Institute Genome Sequencing Center for Infectious Disease"/>
            <person name="Wu L."/>
            <person name="Ma J."/>
        </authorList>
    </citation>
    <scope>NUCLEOTIDE SEQUENCE [LARGE SCALE GENOMIC DNA]</scope>
    <source>
        <strain evidence="2">NBRC 102520</strain>
    </source>
</reference>
<name>A0ABQ6BBL4_9BRAD</name>
<dbReference type="RefSeq" id="WP_284273952.1">
    <property type="nucleotide sequence ID" value="NZ_BSOW01000039.1"/>
</dbReference>
<evidence type="ECO:0008006" key="3">
    <source>
        <dbReference type="Google" id="ProtNLM"/>
    </source>
</evidence>
<accession>A0ABQ6BBL4</accession>